<evidence type="ECO:0000313" key="2">
    <source>
        <dbReference type="Proteomes" id="UP000236291"/>
    </source>
</evidence>
<dbReference type="AlphaFoldDB" id="A0A2K3LN17"/>
<comment type="caution">
    <text evidence="1">The sequence shown here is derived from an EMBL/GenBank/DDBJ whole genome shotgun (WGS) entry which is preliminary data.</text>
</comment>
<evidence type="ECO:0000313" key="1">
    <source>
        <dbReference type="EMBL" id="PNX79913.1"/>
    </source>
</evidence>
<reference evidence="1 2" key="2">
    <citation type="journal article" date="2017" name="Front. Plant Sci.">
        <title>Gene Classification and Mining of Molecular Markers Useful in Red Clover (Trifolium pratense) Breeding.</title>
        <authorList>
            <person name="Istvanek J."/>
            <person name="Dluhosova J."/>
            <person name="Dluhos P."/>
            <person name="Patkova L."/>
            <person name="Nedelnik J."/>
            <person name="Repkova J."/>
        </authorList>
    </citation>
    <scope>NUCLEOTIDE SEQUENCE [LARGE SCALE GENOMIC DNA]</scope>
    <source>
        <strain evidence="2">cv. Tatra</strain>
        <tissue evidence="1">Young leaves</tissue>
    </source>
</reference>
<sequence>MILPIDNNLCFLNADLCLDTPPLSSEYAEVSWLDVVEVIGLVKEIFRRQLLCHRSTAGGGLVDSRLVVAWWTIA</sequence>
<dbReference type="Proteomes" id="UP000236291">
    <property type="component" value="Unassembled WGS sequence"/>
</dbReference>
<dbReference type="EMBL" id="ASHM01036904">
    <property type="protein sequence ID" value="PNX79913.1"/>
    <property type="molecule type" value="Genomic_DNA"/>
</dbReference>
<organism evidence="1 2">
    <name type="scientific">Trifolium pratense</name>
    <name type="common">Red clover</name>
    <dbReference type="NCBI Taxonomy" id="57577"/>
    <lineage>
        <taxon>Eukaryota</taxon>
        <taxon>Viridiplantae</taxon>
        <taxon>Streptophyta</taxon>
        <taxon>Embryophyta</taxon>
        <taxon>Tracheophyta</taxon>
        <taxon>Spermatophyta</taxon>
        <taxon>Magnoliopsida</taxon>
        <taxon>eudicotyledons</taxon>
        <taxon>Gunneridae</taxon>
        <taxon>Pentapetalae</taxon>
        <taxon>rosids</taxon>
        <taxon>fabids</taxon>
        <taxon>Fabales</taxon>
        <taxon>Fabaceae</taxon>
        <taxon>Papilionoideae</taxon>
        <taxon>50 kb inversion clade</taxon>
        <taxon>NPAAA clade</taxon>
        <taxon>Hologalegina</taxon>
        <taxon>IRL clade</taxon>
        <taxon>Trifolieae</taxon>
        <taxon>Trifolium</taxon>
    </lineage>
</organism>
<protein>
    <submittedName>
        <fullName evidence="1">Uncharacterized protein</fullName>
    </submittedName>
</protein>
<gene>
    <name evidence="1" type="ORF">L195_g035904</name>
</gene>
<proteinExistence type="predicted"/>
<name>A0A2K3LN17_TRIPR</name>
<accession>A0A2K3LN17</accession>
<reference evidence="1 2" key="1">
    <citation type="journal article" date="2014" name="Am. J. Bot.">
        <title>Genome assembly and annotation for red clover (Trifolium pratense; Fabaceae).</title>
        <authorList>
            <person name="Istvanek J."/>
            <person name="Jaros M."/>
            <person name="Krenek A."/>
            <person name="Repkova J."/>
        </authorList>
    </citation>
    <scope>NUCLEOTIDE SEQUENCE [LARGE SCALE GENOMIC DNA]</scope>
    <source>
        <strain evidence="2">cv. Tatra</strain>
        <tissue evidence="1">Young leaves</tissue>
    </source>
</reference>